<gene>
    <name evidence="1" type="ORF">NIES4072_49410</name>
</gene>
<dbReference type="AlphaFoldDB" id="A0A2R5FR73"/>
<keyword evidence="2" id="KW-1185">Reference proteome</keyword>
<evidence type="ECO:0000313" key="1">
    <source>
        <dbReference type="EMBL" id="GBG21257.1"/>
    </source>
</evidence>
<dbReference type="RefSeq" id="WP_244919342.1">
    <property type="nucleotide sequence ID" value="NZ_BDUD01000001.1"/>
</dbReference>
<protein>
    <submittedName>
        <fullName evidence="1">Uncharacterized protein</fullName>
    </submittedName>
</protein>
<proteinExistence type="predicted"/>
<dbReference type="EMBL" id="BDUD01000001">
    <property type="protein sequence ID" value="GBG21257.1"/>
    <property type="molecule type" value="Genomic_DNA"/>
</dbReference>
<evidence type="ECO:0000313" key="2">
    <source>
        <dbReference type="Proteomes" id="UP000245124"/>
    </source>
</evidence>
<accession>A0A2R5FR73</accession>
<name>A0A2R5FR73_NOSCO</name>
<organism evidence="1 2">
    <name type="scientific">Nostoc commune NIES-4072</name>
    <dbReference type="NCBI Taxonomy" id="2005467"/>
    <lineage>
        <taxon>Bacteria</taxon>
        <taxon>Bacillati</taxon>
        <taxon>Cyanobacteriota</taxon>
        <taxon>Cyanophyceae</taxon>
        <taxon>Nostocales</taxon>
        <taxon>Nostocaceae</taxon>
        <taxon>Nostoc</taxon>
    </lineage>
</organism>
<comment type="caution">
    <text evidence="1">The sequence shown here is derived from an EMBL/GenBank/DDBJ whole genome shotgun (WGS) entry which is preliminary data.</text>
</comment>
<sequence length="111" mass="12583">MAIVFIPIQRSLLRHFAVFLAIVRIFADKAGEKTVSLQQIIKLAKQLSIVDKVRLIQQIAPEIERELTDKVSTLPRQSLWGLCADLGNAPSTEEIDIARSEEWANFPREDI</sequence>
<dbReference type="Proteomes" id="UP000245124">
    <property type="component" value="Unassembled WGS sequence"/>
</dbReference>
<reference evidence="1 2" key="1">
    <citation type="submission" date="2017-06" db="EMBL/GenBank/DDBJ databases">
        <title>Genome sequencing of cyanobaciteial culture collection at National Institute for Environmental Studies (NIES).</title>
        <authorList>
            <person name="Hirose Y."/>
            <person name="Shimura Y."/>
            <person name="Fujisawa T."/>
            <person name="Nakamura Y."/>
            <person name="Kawachi M."/>
        </authorList>
    </citation>
    <scope>NUCLEOTIDE SEQUENCE [LARGE SCALE GENOMIC DNA]</scope>
    <source>
        <strain evidence="1 2">NIES-4072</strain>
    </source>
</reference>